<keyword evidence="1" id="KW-0732">Signal</keyword>
<evidence type="ECO:0000313" key="2">
    <source>
        <dbReference type="Proteomes" id="UP000694843"/>
    </source>
</evidence>
<organism evidence="2 3">
    <name type="scientific">Hyalella azteca</name>
    <name type="common">Amphipod</name>
    <dbReference type="NCBI Taxonomy" id="294128"/>
    <lineage>
        <taxon>Eukaryota</taxon>
        <taxon>Metazoa</taxon>
        <taxon>Ecdysozoa</taxon>
        <taxon>Arthropoda</taxon>
        <taxon>Crustacea</taxon>
        <taxon>Multicrustacea</taxon>
        <taxon>Malacostraca</taxon>
        <taxon>Eumalacostraca</taxon>
        <taxon>Peracarida</taxon>
        <taxon>Amphipoda</taxon>
        <taxon>Senticaudata</taxon>
        <taxon>Talitrida</taxon>
        <taxon>Talitroidea</taxon>
        <taxon>Hyalellidae</taxon>
        <taxon>Hyalella</taxon>
    </lineage>
</organism>
<proteinExistence type="predicted"/>
<dbReference type="OrthoDB" id="10474709at2759"/>
<dbReference type="RefSeq" id="XP_018017116.1">
    <property type="nucleotide sequence ID" value="XM_018161627.2"/>
</dbReference>
<feature type="chain" id="PRO_5034176374" evidence="1">
    <location>
        <begin position="30"/>
        <end position="262"/>
    </location>
</feature>
<reference evidence="3" key="1">
    <citation type="submission" date="2025-08" db="UniProtKB">
        <authorList>
            <consortium name="RefSeq"/>
        </authorList>
    </citation>
    <scope>IDENTIFICATION</scope>
    <source>
        <tissue evidence="3">Whole organism</tissue>
    </source>
</reference>
<accession>A0A8B7NW08</accession>
<evidence type="ECO:0000256" key="1">
    <source>
        <dbReference type="SAM" id="SignalP"/>
    </source>
</evidence>
<dbReference type="Proteomes" id="UP000694843">
    <property type="component" value="Unplaced"/>
</dbReference>
<feature type="signal peptide" evidence="1">
    <location>
        <begin position="1"/>
        <end position="29"/>
    </location>
</feature>
<dbReference type="AlphaFoldDB" id="A0A8B7NW08"/>
<keyword evidence="2" id="KW-1185">Reference proteome</keyword>
<protein>
    <submittedName>
        <fullName evidence="3">Uncharacterized protein LOC108673757</fullName>
    </submittedName>
</protein>
<evidence type="ECO:0000313" key="3">
    <source>
        <dbReference type="RefSeq" id="XP_018017116.1"/>
    </source>
</evidence>
<sequence length="262" mass="29156">MMPLAVRFAAILLVAGLVLVPSGSLFARADEEDPLQHASEAVTRNRTLHDILDLLAKADPPVSSNSPFKDEPCNHTQLEDLNVSDDQTWRFKDGLLGALRLARLLNALYLSPSHSSLLATQQRDAGSYRSGFGGIVEEWTKEDGNRGASRGRIFDRVTDTSLRSDSLSSDKNSGLEERKHVLGEILRSSLLDESSILTMGIAFLRDEFMDLDGLWGVNAWRDTEGEIVLGDLAKLYNYQYDDDLTPGTRWFSEVLKRSERGE</sequence>
<dbReference type="KEGG" id="hazt:108673757"/>
<dbReference type="GeneID" id="108673757"/>
<name>A0A8B7NW08_HYAAZ</name>
<gene>
    <name evidence="3" type="primary">LOC108673757</name>
</gene>